<name>A0A7X1FS67_9SPHN</name>
<sequence>MPASRRPLQPCRQAKRGTAADRCRGALKEQLPTGGRLISPARSEHVQSLRQISRTGARHWEEEDLGACRFVPLIGRERLPEW</sequence>
<dbReference type="Pfam" id="PF01135">
    <property type="entry name" value="PCMT"/>
    <property type="match status" value="1"/>
</dbReference>
<comment type="caution">
    <text evidence="2">The sequence shown here is derived from an EMBL/GenBank/DDBJ whole genome shotgun (WGS) entry which is preliminary data.</text>
</comment>
<proteinExistence type="predicted"/>
<dbReference type="Gene3D" id="3.40.50.150">
    <property type="entry name" value="Vaccinia Virus protein VP39"/>
    <property type="match status" value="1"/>
</dbReference>
<evidence type="ECO:0000313" key="3">
    <source>
        <dbReference type="Proteomes" id="UP000566813"/>
    </source>
</evidence>
<evidence type="ECO:0000256" key="1">
    <source>
        <dbReference type="SAM" id="MobiDB-lite"/>
    </source>
</evidence>
<gene>
    <name evidence="2" type="ORF">H7F51_07580</name>
</gene>
<dbReference type="EMBL" id="JACLAW010000005">
    <property type="protein sequence ID" value="MBC2665377.1"/>
    <property type="molecule type" value="Genomic_DNA"/>
</dbReference>
<feature type="region of interest" description="Disordered" evidence="1">
    <location>
        <begin position="1"/>
        <end position="23"/>
    </location>
</feature>
<dbReference type="AlphaFoldDB" id="A0A7X1FS67"/>
<protein>
    <submittedName>
        <fullName evidence="2">Uncharacterized protein</fullName>
    </submittedName>
</protein>
<dbReference type="Proteomes" id="UP000566813">
    <property type="component" value="Unassembled WGS sequence"/>
</dbReference>
<keyword evidence="3" id="KW-1185">Reference proteome</keyword>
<dbReference type="InterPro" id="IPR029063">
    <property type="entry name" value="SAM-dependent_MTases_sf"/>
</dbReference>
<reference evidence="2 3" key="1">
    <citation type="submission" date="2020-08" db="EMBL/GenBank/DDBJ databases">
        <title>The genome sequence of type strain Novosphingobium flavum NBRC 111647.</title>
        <authorList>
            <person name="Liu Y."/>
        </authorList>
    </citation>
    <scope>NUCLEOTIDE SEQUENCE [LARGE SCALE GENOMIC DNA]</scope>
    <source>
        <strain evidence="2 3">NBRC 111647</strain>
    </source>
</reference>
<evidence type="ECO:0000313" key="2">
    <source>
        <dbReference type="EMBL" id="MBC2665377.1"/>
    </source>
</evidence>
<dbReference type="RefSeq" id="WP_185663803.1">
    <property type="nucleotide sequence ID" value="NZ_JACLAW010000005.1"/>
</dbReference>
<organism evidence="2 3">
    <name type="scientific">Novosphingobium flavum</name>
    <dbReference type="NCBI Taxonomy" id="1778672"/>
    <lineage>
        <taxon>Bacteria</taxon>
        <taxon>Pseudomonadati</taxon>
        <taxon>Pseudomonadota</taxon>
        <taxon>Alphaproteobacteria</taxon>
        <taxon>Sphingomonadales</taxon>
        <taxon>Sphingomonadaceae</taxon>
        <taxon>Novosphingobium</taxon>
    </lineage>
</organism>
<accession>A0A7X1FS67</accession>